<evidence type="ECO:0000313" key="5">
    <source>
        <dbReference type="Proteomes" id="UP000516380"/>
    </source>
</evidence>
<dbReference type="RefSeq" id="WP_225345394.1">
    <property type="nucleotide sequence ID" value="NZ_MWKY01000001.1"/>
</dbReference>
<keyword evidence="5" id="KW-1185">Reference proteome</keyword>
<dbReference type="InterPro" id="IPR027383">
    <property type="entry name" value="Znf_put"/>
</dbReference>
<proteinExistence type="predicted"/>
<evidence type="ECO:0000313" key="4">
    <source>
        <dbReference type="EMBL" id="BCI90219.1"/>
    </source>
</evidence>
<protein>
    <submittedName>
        <fullName evidence="4">Anti-sigma factor</fullName>
    </submittedName>
</protein>
<dbReference type="AlphaFoldDB" id="A0A7G1IKB0"/>
<dbReference type="InterPro" id="IPR041916">
    <property type="entry name" value="Anti_sigma_zinc_sf"/>
</dbReference>
<reference evidence="4 5" key="1">
    <citation type="submission" date="2020-07" db="EMBL/GenBank/DDBJ databases">
        <title>Mycobacterium kansasii (former subtype) with zoonotic potential isolated from diseased indoor pet cat, Japan.</title>
        <authorList>
            <person name="Fukano H."/>
            <person name="Terazono T."/>
            <person name="Hoshino Y."/>
        </authorList>
    </citation>
    <scope>NUCLEOTIDE SEQUENCE [LARGE SCALE GENOMIC DNA]</scope>
    <source>
        <strain evidence="4 5">Kuro-I</strain>
    </source>
</reference>
<keyword evidence="1" id="KW-0805">Transcription regulation</keyword>
<feature type="domain" description="Putative zinc-finger" evidence="3">
    <location>
        <begin position="8"/>
        <end position="42"/>
    </location>
</feature>
<dbReference type="Gene3D" id="1.10.10.1320">
    <property type="entry name" value="Anti-sigma factor, zinc-finger domain"/>
    <property type="match status" value="1"/>
</dbReference>
<accession>A0A7G1IKB0</accession>
<dbReference type="Proteomes" id="UP000516380">
    <property type="component" value="Chromosome"/>
</dbReference>
<gene>
    <name evidence="4" type="ORF">NIIDMKKI_54250</name>
</gene>
<sequence>MTREPMNCNELVELVSEYLDDGLDARRRARFDAHLGDCEGCRHYLEQFRATVGALGRITEEELDPDFRARLLAAMRGLRD</sequence>
<evidence type="ECO:0000256" key="2">
    <source>
        <dbReference type="ARBA" id="ARBA00023163"/>
    </source>
</evidence>
<name>A0A7G1IKB0_MYCKA</name>
<evidence type="ECO:0000259" key="3">
    <source>
        <dbReference type="Pfam" id="PF13490"/>
    </source>
</evidence>
<dbReference type="Pfam" id="PF13490">
    <property type="entry name" value="zf-HC2"/>
    <property type="match status" value="1"/>
</dbReference>
<evidence type="ECO:0000256" key="1">
    <source>
        <dbReference type="ARBA" id="ARBA00023015"/>
    </source>
</evidence>
<keyword evidence="2" id="KW-0804">Transcription</keyword>
<organism evidence="4 5">
    <name type="scientific">Mycobacterium kansasii</name>
    <dbReference type="NCBI Taxonomy" id="1768"/>
    <lineage>
        <taxon>Bacteria</taxon>
        <taxon>Bacillati</taxon>
        <taxon>Actinomycetota</taxon>
        <taxon>Actinomycetes</taxon>
        <taxon>Mycobacteriales</taxon>
        <taxon>Mycobacteriaceae</taxon>
        <taxon>Mycobacterium</taxon>
    </lineage>
</organism>
<dbReference type="EMBL" id="AP023343">
    <property type="protein sequence ID" value="BCI90219.1"/>
    <property type="molecule type" value="Genomic_DNA"/>
</dbReference>